<feature type="transmembrane region" description="Helical" evidence="1">
    <location>
        <begin position="211"/>
        <end position="235"/>
    </location>
</feature>
<evidence type="ECO:0000313" key="4">
    <source>
        <dbReference type="Proteomes" id="UP001201163"/>
    </source>
</evidence>
<dbReference type="Proteomes" id="UP001201163">
    <property type="component" value="Unassembled WGS sequence"/>
</dbReference>
<keyword evidence="1" id="KW-0472">Membrane</keyword>
<accession>A0AAD4L4X6</accession>
<evidence type="ECO:0000256" key="1">
    <source>
        <dbReference type="SAM" id="Phobius"/>
    </source>
</evidence>
<proteinExistence type="predicted"/>
<sequence>MQWKMSSSLAAIASLFLLLAGDLVVAQIDAPICTDKVLSWGWSFNSLVQNPCLIAAYMMSTCYGSVLTLNPLGVGNTHYAGPSREEDLEANPCWCNTVTYNLLSACSGCQGGRSLLWTQYHQNCTRILEPSTFSNPVPVGTRVPQWVLQDTSSSGIWSYSSAQLIGDTPEIFPGELINTPTTSTIRTTTSASLTIVPVPTSPSFTSSGSGLYKGAFAGLVVCGVTAIAAIFLSLFS</sequence>
<evidence type="ECO:0000256" key="2">
    <source>
        <dbReference type="SAM" id="SignalP"/>
    </source>
</evidence>
<organism evidence="3 4">
    <name type="scientific">Lactarius akahatsu</name>
    <dbReference type="NCBI Taxonomy" id="416441"/>
    <lineage>
        <taxon>Eukaryota</taxon>
        <taxon>Fungi</taxon>
        <taxon>Dikarya</taxon>
        <taxon>Basidiomycota</taxon>
        <taxon>Agaricomycotina</taxon>
        <taxon>Agaricomycetes</taxon>
        <taxon>Russulales</taxon>
        <taxon>Russulaceae</taxon>
        <taxon>Lactarius</taxon>
    </lineage>
</organism>
<dbReference type="AlphaFoldDB" id="A0AAD4L4X6"/>
<dbReference type="EMBL" id="JAKELL010000242">
    <property type="protein sequence ID" value="KAH8978189.1"/>
    <property type="molecule type" value="Genomic_DNA"/>
</dbReference>
<evidence type="ECO:0000313" key="3">
    <source>
        <dbReference type="EMBL" id="KAH8978189.1"/>
    </source>
</evidence>
<keyword evidence="2" id="KW-0732">Signal</keyword>
<keyword evidence="1" id="KW-0812">Transmembrane</keyword>
<feature type="chain" id="PRO_5042074354" evidence="2">
    <location>
        <begin position="27"/>
        <end position="236"/>
    </location>
</feature>
<feature type="signal peptide" evidence="2">
    <location>
        <begin position="1"/>
        <end position="26"/>
    </location>
</feature>
<protein>
    <submittedName>
        <fullName evidence="3">Uncharacterized protein</fullName>
    </submittedName>
</protein>
<keyword evidence="1" id="KW-1133">Transmembrane helix</keyword>
<reference evidence="3" key="1">
    <citation type="submission" date="2022-01" db="EMBL/GenBank/DDBJ databases">
        <title>Comparative genomics reveals a dynamic genome evolution in the ectomycorrhizal milk-cap (Lactarius) mushrooms.</title>
        <authorList>
            <consortium name="DOE Joint Genome Institute"/>
            <person name="Lebreton A."/>
            <person name="Tang N."/>
            <person name="Kuo A."/>
            <person name="LaButti K."/>
            <person name="Drula E."/>
            <person name="Barry K."/>
            <person name="Clum A."/>
            <person name="Lipzen A."/>
            <person name="Mousain D."/>
            <person name="Ng V."/>
            <person name="Wang R."/>
            <person name="Wang X."/>
            <person name="Dai Y."/>
            <person name="Henrissat B."/>
            <person name="Grigoriev I.V."/>
            <person name="Guerin-Laguette A."/>
            <person name="Yu F."/>
            <person name="Martin F.M."/>
        </authorList>
    </citation>
    <scope>NUCLEOTIDE SEQUENCE</scope>
    <source>
        <strain evidence="3">QP</strain>
    </source>
</reference>
<comment type="caution">
    <text evidence="3">The sequence shown here is derived from an EMBL/GenBank/DDBJ whole genome shotgun (WGS) entry which is preliminary data.</text>
</comment>
<keyword evidence="4" id="KW-1185">Reference proteome</keyword>
<gene>
    <name evidence="3" type="ORF">EDB92DRAFT_635557</name>
</gene>
<name>A0AAD4L4X6_9AGAM</name>